<feature type="compositionally biased region" description="Low complexity" evidence="2">
    <location>
        <begin position="288"/>
        <end position="298"/>
    </location>
</feature>
<dbReference type="InterPro" id="IPR000253">
    <property type="entry name" value="FHA_dom"/>
</dbReference>
<evidence type="ECO:0000313" key="4">
    <source>
        <dbReference type="EMBL" id="SKC59058.1"/>
    </source>
</evidence>
<dbReference type="AlphaFoldDB" id="A0A1T5K6G5"/>
<dbReference type="Pfam" id="PF00498">
    <property type="entry name" value="FHA"/>
    <property type="match status" value="1"/>
</dbReference>
<feature type="domain" description="FHA" evidence="3">
    <location>
        <begin position="424"/>
        <end position="478"/>
    </location>
</feature>
<reference evidence="4 5" key="1">
    <citation type="submission" date="2017-02" db="EMBL/GenBank/DDBJ databases">
        <authorList>
            <person name="Peterson S.W."/>
        </authorList>
    </citation>
    <scope>NUCLEOTIDE SEQUENCE [LARGE SCALE GENOMIC DNA]</scope>
    <source>
        <strain evidence="4 5">VKM Ac-2059</strain>
    </source>
</reference>
<evidence type="ECO:0000259" key="3">
    <source>
        <dbReference type="PROSITE" id="PS50006"/>
    </source>
</evidence>
<feature type="region of interest" description="Disordered" evidence="2">
    <location>
        <begin position="321"/>
        <end position="402"/>
    </location>
</feature>
<keyword evidence="5" id="KW-1185">Reference proteome</keyword>
<dbReference type="Proteomes" id="UP000190857">
    <property type="component" value="Unassembled WGS sequence"/>
</dbReference>
<proteinExistence type="predicted"/>
<evidence type="ECO:0000256" key="2">
    <source>
        <dbReference type="SAM" id="MobiDB-lite"/>
    </source>
</evidence>
<dbReference type="InterPro" id="IPR008984">
    <property type="entry name" value="SMAD_FHA_dom_sf"/>
</dbReference>
<accession>A0A1T5K6G5</accession>
<dbReference type="OrthoDB" id="5485098at2"/>
<dbReference type="Gene3D" id="2.60.200.20">
    <property type="match status" value="1"/>
</dbReference>
<evidence type="ECO:0000313" key="5">
    <source>
        <dbReference type="Proteomes" id="UP000190857"/>
    </source>
</evidence>
<protein>
    <submittedName>
        <fullName evidence="4">FHA domain-containing protein</fullName>
    </submittedName>
</protein>
<feature type="compositionally biased region" description="Polar residues" evidence="2">
    <location>
        <begin position="216"/>
        <end position="230"/>
    </location>
</feature>
<feature type="compositionally biased region" description="Low complexity" evidence="2">
    <location>
        <begin position="386"/>
        <end position="397"/>
    </location>
</feature>
<feature type="compositionally biased region" description="Basic and acidic residues" evidence="2">
    <location>
        <begin position="266"/>
        <end position="281"/>
    </location>
</feature>
<feature type="compositionally biased region" description="Low complexity" evidence="2">
    <location>
        <begin position="204"/>
        <end position="215"/>
    </location>
</feature>
<gene>
    <name evidence="4" type="ORF">SAMN06309945_1930</name>
</gene>
<keyword evidence="1" id="KW-0597">Phosphoprotein</keyword>
<sequence length="515" mass="51330">MTGYLYTPGSAGDWLVVAATGRLLVARIDGDAARAERCLAVLDAGTSVSNLVDILSSQGLESTGPFALLFWVDGEMGDKGLGVIVRGTPEVTVHGADGDQRVVAGGFMTWSEQLVDGATGFRVETGSASDGASSELASALLDLPFTGGAVWATSVATDAAASALSGARGAEATAQAVAQLSEVDDAIDGATVIVPTRARRREQSAANAEPEASSATTGESVDQDASTSVESDAAGPAATSDAATPAHPSSASTPATPPTPAATPVEETRVFHTTTARHDGEASDDSSEGAAANSAGAASDAESYDYLFGATIFRPVGQAAVAEEDDEDGEGAGAPAAASEAPSSTATAATPTVATGDHDGSTVFSTDIRQAREESRARAGGHGDGSAEPAASASAPADQTDAHRSGGYVLVLPDGRSQELNAPVIIGRAPSVSNVPASVLPHLITLSADDISRNHARIAVEGGTVVVTDLLSSNGTQVIQPGKPPLSLRGGEPTPVIVGTVVDLGSGITLTIAEA</sequence>
<dbReference type="RefSeq" id="WP_079728038.1">
    <property type="nucleotide sequence ID" value="NZ_FUZP01000002.1"/>
</dbReference>
<organism evidence="4 5">
    <name type="scientific">Okibacterium fritillariae</name>
    <dbReference type="NCBI Taxonomy" id="123320"/>
    <lineage>
        <taxon>Bacteria</taxon>
        <taxon>Bacillati</taxon>
        <taxon>Actinomycetota</taxon>
        <taxon>Actinomycetes</taxon>
        <taxon>Micrococcales</taxon>
        <taxon>Microbacteriaceae</taxon>
        <taxon>Okibacterium</taxon>
    </lineage>
</organism>
<dbReference type="EMBL" id="FUZP01000002">
    <property type="protein sequence ID" value="SKC59058.1"/>
    <property type="molecule type" value="Genomic_DNA"/>
</dbReference>
<dbReference type="STRING" id="123320.SAMN06309945_1930"/>
<dbReference type="PROSITE" id="PS50006">
    <property type="entry name" value="FHA_DOMAIN"/>
    <property type="match status" value="1"/>
</dbReference>
<feature type="compositionally biased region" description="Low complexity" evidence="2">
    <location>
        <begin position="231"/>
        <end position="254"/>
    </location>
</feature>
<feature type="region of interest" description="Disordered" evidence="2">
    <location>
        <begin position="198"/>
        <end position="298"/>
    </location>
</feature>
<name>A0A1T5K6G5_9MICO</name>
<dbReference type="SUPFAM" id="SSF49879">
    <property type="entry name" value="SMAD/FHA domain"/>
    <property type="match status" value="1"/>
</dbReference>
<evidence type="ECO:0000256" key="1">
    <source>
        <dbReference type="ARBA" id="ARBA00022553"/>
    </source>
</evidence>
<dbReference type="CDD" id="cd00060">
    <property type="entry name" value="FHA"/>
    <property type="match status" value="1"/>
</dbReference>
<dbReference type="SMART" id="SM00240">
    <property type="entry name" value="FHA"/>
    <property type="match status" value="1"/>
</dbReference>
<feature type="compositionally biased region" description="Low complexity" evidence="2">
    <location>
        <begin position="333"/>
        <end position="355"/>
    </location>
</feature>